<dbReference type="PROSITE" id="PS50093">
    <property type="entry name" value="PKD"/>
    <property type="match status" value="1"/>
</dbReference>
<proteinExistence type="predicted"/>
<dbReference type="InterPro" id="IPR000601">
    <property type="entry name" value="PKD_dom"/>
</dbReference>
<name>A0ABV6E3V4_9ACTN</name>
<feature type="domain" description="PKD" evidence="2">
    <location>
        <begin position="50"/>
        <end position="111"/>
    </location>
</feature>
<evidence type="ECO:0000259" key="2">
    <source>
        <dbReference type="PROSITE" id="PS50093"/>
    </source>
</evidence>
<organism evidence="3 4">
    <name type="scientific">Nocardioides zeicaulis</name>
    <dbReference type="NCBI Taxonomy" id="1776857"/>
    <lineage>
        <taxon>Bacteria</taxon>
        <taxon>Bacillati</taxon>
        <taxon>Actinomycetota</taxon>
        <taxon>Actinomycetes</taxon>
        <taxon>Propionibacteriales</taxon>
        <taxon>Nocardioidaceae</taxon>
        <taxon>Nocardioides</taxon>
    </lineage>
</organism>
<feature type="chain" id="PRO_5045415843" evidence="1">
    <location>
        <begin position="23"/>
        <end position="233"/>
    </location>
</feature>
<dbReference type="InterPro" id="IPR022409">
    <property type="entry name" value="PKD/Chitinase_dom"/>
</dbReference>
<dbReference type="RefSeq" id="WP_378519501.1">
    <property type="nucleotide sequence ID" value="NZ_CBCSDI010000016.1"/>
</dbReference>
<feature type="signal peptide" evidence="1">
    <location>
        <begin position="1"/>
        <end position="22"/>
    </location>
</feature>
<dbReference type="SMART" id="SM00089">
    <property type="entry name" value="PKD"/>
    <property type="match status" value="1"/>
</dbReference>
<evidence type="ECO:0000313" key="4">
    <source>
        <dbReference type="Proteomes" id="UP001589698"/>
    </source>
</evidence>
<dbReference type="Pfam" id="PF18911">
    <property type="entry name" value="PKD_4"/>
    <property type="match status" value="1"/>
</dbReference>
<sequence length="233" mass="24467">MRPAAATVLALALGLGVPGASAGADRRADTTPPVVDAVTWSPMTPYVYGTAVLTATAHDDSGVVELSWVFGDGGVATGATVSHTFTQAGSVQVTVTAADAAGNTASTTTYVPVSAFQPEPPGTYDPPVLRRVRLRPSTLSSRGGTAGVARRVRLSFRVARLRDETDVVVTVRGRGGLPTARRALRDVREGRHVVRLGARIGGVLLAPGRYQVVVRAENRYGSDRSLTRLRVVR</sequence>
<dbReference type="InterPro" id="IPR013783">
    <property type="entry name" value="Ig-like_fold"/>
</dbReference>
<dbReference type="InterPro" id="IPR035986">
    <property type="entry name" value="PKD_dom_sf"/>
</dbReference>
<dbReference type="Proteomes" id="UP001589698">
    <property type="component" value="Unassembled WGS sequence"/>
</dbReference>
<keyword evidence="1" id="KW-0732">Signal</keyword>
<dbReference type="EMBL" id="JBHLXH010000001">
    <property type="protein sequence ID" value="MFC0223675.1"/>
    <property type="molecule type" value="Genomic_DNA"/>
</dbReference>
<evidence type="ECO:0000313" key="3">
    <source>
        <dbReference type="EMBL" id="MFC0223675.1"/>
    </source>
</evidence>
<evidence type="ECO:0000256" key="1">
    <source>
        <dbReference type="SAM" id="SignalP"/>
    </source>
</evidence>
<keyword evidence="4" id="KW-1185">Reference proteome</keyword>
<dbReference type="Gene3D" id="2.60.40.10">
    <property type="entry name" value="Immunoglobulins"/>
    <property type="match status" value="1"/>
</dbReference>
<protein>
    <submittedName>
        <fullName evidence="3">PKD domain-containing protein</fullName>
    </submittedName>
</protein>
<comment type="caution">
    <text evidence="3">The sequence shown here is derived from an EMBL/GenBank/DDBJ whole genome shotgun (WGS) entry which is preliminary data.</text>
</comment>
<accession>A0ABV6E3V4</accession>
<gene>
    <name evidence="3" type="ORF">ACFFJG_14400</name>
</gene>
<dbReference type="CDD" id="cd00146">
    <property type="entry name" value="PKD"/>
    <property type="match status" value="1"/>
</dbReference>
<reference evidence="3 4" key="1">
    <citation type="submission" date="2024-09" db="EMBL/GenBank/DDBJ databases">
        <authorList>
            <person name="Sun Q."/>
            <person name="Mori K."/>
        </authorList>
    </citation>
    <scope>NUCLEOTIDE SEQUENCE [LARGE SCALE GENOMIC DNA]</scope>
    <source>
        <strain evidence="3 4">CCM 8654</strain>
    </source>
</reference>
<dbReference type="SUPFAM" id="SSF49299">
    <property type="entry name" value="PKD domain"/>
    <property type="match status" value="1"/>
</dbReference>